<evidence type="ECO:0000256" key="4">
    <source>
        <dbReference type="ARBA" id="ARBA00011738"/>
    </source>
</evidence>
<dbReference type="EC" id="5.4.2.8" evidence="5"/>
<evidence type="ECO:0000256" key="2">
    <source>
        <dbReference type="ARBA" id="ARBA00004699"/>
    </source>
</evidence>
<reference evidence="10 11" key="1">
    <citation type="journal article" date="2023" name="Microbiol. Spectr.">
        <title>Symbiosis of Carpenter Bees with Uncharacterized Lactic Acid Bacteria Showing NAD Auxotrophy.</title>
        <authorList>
            <person name="Kawasaki S."/>
            <person name="Ozawa K."/>
            <person name="Mori T."/>
            <person name="Yamamoto A."/>
            <person name="Ito M."/>
            <person name="Ohkuma M."/>
            <person name="Sakamoto M."/>
            <person name="Matsutani M."/>
        </authorList>
    </citation>
    <scope>NUCLEOTIDE SEQUENCE [LARGE SCALE GENOMIC DNA]</scope>
    <source>
        <strain evidence="10 11">Kim37-2</strain>
    </source>
</reference>
<evidence type="ECO:0000256" key="1">
    <source>
        <dbReference type="ARBA" id="ARBA00004496"/>
    </source>
</evidence>
<dbReference type="EMBL" id="AP026798">
    <property type="protein sequence ID" value="BDR52881.1"/>
    <property type="molecule type" value="Genomic_DNA"/>
</dbReference>
<accession>A0ABM8B7N9</accession>
<dbReference type="InterPro" id="IPR005002">
    <property type="entry name" value="PMM"/>
</dbReference>
<evidence type="ECO:0000256" key="6">
    <source>
        <dbReference type="ARBA" id="ARBA00022490"/>
    </source>
</evidence>
<dbReference type="SFLD" id="SFLDG01143">
    <property type="entry name" value="C2.B.3:_Phosphomannomutase_Lik"/>
    <property type="match status" value="1"/>
</dbReference>
<keyword evidence="6" id="KW-0963">Cytoplasm</keyword>
<dbReference type="InterPro" id="IPR006379">
    <property type="entry name" value="HAD-SF_hydro_IIB"/>
</dbReference>
<gene>
    <name evidence="10" type="ORF">KIM372_07880</name>
</gene>
<evidence type="ECO:0000256" key="7">
    <source>
        <dbReference type="ARBA" id="ARBA00022723"/>
    </source>
</evidence>
<dbReference type="InterPro" id="IPR036412">
    <property type="entry name" value="HAD-like_sf"/>
</dbReference>
<evidence type="ECO:0000313" key="10">
    <source>
        <dbReference type="EMBL" id="BDR52881.1"/>
    </source>
</evidence>
<name>A0ABM8B7N9_9BIFI</name>
<comment type="subcellular location">
    <subcellularLocation>
        <location evidence="1">Cytoplasm</location>
    </subcellularLocation>
</comment>
<dbReference type="Gene3D" id="3.30.1240.20">
    <property type="match status" value="1"/>
</dbReference>
<dbReference type="SUPFAM" id="SSF56784">
    <property type="entry name" value="HAD-like"/>
    <property type="match status" value="1"/>
</dbReference>
<protein>
    <recommendedName>
        <fullName evidence="5">phosphomannomutase</fullName>
        <ecNumber evidence="5">5.4.2.8</ecNumber>
    </recommendedName>
</protein>
<dbReference type="Proteomes" id="UP001321766">
    <property type="component" value="Chromosome"/>
</dbReference>
<keyword evidence="7" id="KW-0479">Metal-binding</keyword>
<evidence type="ECO:0000313" key="11">
    <source>
        <dbReference type="Proteomes" id="UP001321766"/>
    </source>
</evidence>
<keyword evidence="8" id="KW-0460">Magnesium</keyword>
<keyword evidence="9" id="KW-0413">Isomerase</keyword>
<evidence type="ECO:0000256" key="8">
    <source>
        <dbReference type="ARBA" id="ARBA00022842"/>
    </source>
</evidence>
<dbReference type="Pfam" id="PF03332">
    <property type="entry name" value="PMM"/>
    <property type="match status" value="1"/>
</dbReference>
<dbReference type="Gene3D" id="3.40.50.1000">
    <property type="entry name" value="HAD superfamily/HAD-like"/>
    <property type="match status" value="1"/>
</dbReference>
<proteinExistence type="inferred from homology"/>
<evidence type="ECO:0000256" key="3">
    <source>
        <dbReference type="ARBA" id="ARBA00009736"/>
    </source>
</evidence>
<comment type="similarity">
    <text evidence="3">Belongs to the eukaryotic PMM family.</text>
</comment>
<comment type="subunit">
    <text evidence="4">Homodimer.</text>
</comment>
<dbReference type="SFLD" id="SFLDG01140">
    <property type="entry name" value="C2.B:_Phosphomannomutase_and_P"/>
    <property type="match status" value="1"/>
</dbReference>
<organism evidence="10 11">
    <name type="scientific">Bombiscardovia nodaiensis</name>
    <dbReference type="NCBI Taxonomy" id="2932181"/>
    <lineage>
        <taxon>Bacteria</taxon>
        <taxon>Bacillati</taxon>
        <taxon>Actinomycetota</taxon>
        <taxon>Actinomycetes</taxon>
        <taxon>Bifidobacteriales</taxon>
        <taxon>Bifidobacteriaceae</taxon>
        <taxon>Bombiscardovia</taxon>
    </lineage>
</organism>
<keyword evidence="11" id="KW-1185">Reference proteome</keyword>
<evidence type="ECO:0000256" key="9">
    <source>
        <dbReference type="ARBA" id="ARBA00023235"/>
    </source>
</evidence>
<dbReference type="InterPro" id="IPR023214">
    <property type="entry name" value="HAD_sf"/>
</dbReference>
<dbReference type="InterPro" id="IPR043169">
    <property type="entry name" value="PMM_cap"/>
</dbReference>
<evidence type="ECO:0000256" key="5">
    <source>
        <dbReference type="ARBA" id="ARBA00012730"/>
    </source>
</evidence>
<dbReference type="SFLD" id="SFLDS00003">
    <property type="entry name" value="Haloacid_Dehalogenase"/>
    <property type="match status" value="1"/>
</dbReference>
<comment type="pathway">
    <text evidence="2">Nucleotide-sugar biosynthesis; GDP-alpha-D-mannose biosynthesis; alpha-D-mannose 1-phosphate from D-fructose 6-phosphate: step 2/2.</text>
</comment>
<sequence>MSMSAHEPLVVPSWRQQDLAAICRRAQVLAFDLDTTLARSKTRMTPAMAVQFAAMTHLRPVAIISGGRFEQFRDQVLAALPADTDMSQLHLMPTSGTRYYRWDGSQFQQVYAHDLSLADRQAAMASLERRARQLGAWEEQTWGPRLEDRGSQITFSALGQQAPVDAKEAWDPGNEKKNALAAAVARDLPHLQVRSGGSTSVDISAQGIDKAYAVRQLAQILQRPVDSMVFVGDRMDPDGNDYPAAQAGTMALRVSEPDDTLELLRTMEPLLRG</sequence>
<dbReference type="NCBIfam" id="TIGR01484">
    <property type="entry name" value="HAD-SF-IIB"/>
    <property type="match status" value="1"/>
</dbReference>